<dbReference type="PANTHER" id="PTHR11257:SF13">
    <property type="entry name" value="GEO07322P1"/>
    <property type="match status" value="1"/>
</dbReference>
<dbReference type="InterPro" id="IPR036682">
    <property type="entry name" value="OS_D_A10/PebIII_sf"/>
</dbReference>
<sequence length="204" mass="23935">MNPTVFLVILGQLNFVFSAISDDEYRLETLCSSPALEHFDITPILKNDRLVSSYFKCFMDEGPCTNEGKMVKIFLVILGQLSFVFSAISDDEYRLETLCSSPALEHFDITPILKNDRLVSSYFKCFMDEGPCTNEGKMVKRIIPEIMRTQCRNCNPTMRRIVRTVMKHMFQTRPRDVDDFFLKYDPHEMYYDDLIEFMDEDNDY</sequence>
<reference evidence="2" key="1">
    <citation type="submission" date="2021-12" db="EMBL/GenBank/DDBJ databases">
        <authorList>
            <person name="King R."/>
        </authorList>
    </citation>
    <scope>NUCLEOTIDE SEQUENCE</scope>
</reference>
<keyword evidence="1" id="KW-0732">Signal</keyword>
<evidence type="ECO:0000313" key="3">
    <source>
        <dbReference type="Proteomes" id="UP001152759"/>
    </source>
</evidence>
<name>A0A9P0AH56_BEMTA</name>
<dbReference type="AlphaFoldDB" id="A0A9P0AH56"/>
<dbReference type="EMBL" id="OU963867">
    <property type="protein sequence ID" value="CAH0391724.1"/>
    <property type="molecule type" value="Genomic_DNA"/>
</dbReference>
<dbReference type="PANTHER" id="PTHR11257">
    <property type="entry name" value="CHEMOSENSORY PROTEIN-RELATED"/>
    <property type="match status" value="1"/>
</dbReference>
<dbReference type="Proteomes" id="UP001152759">
    <property type="component" value="Chromosome 6"/>
</dbReference>
<dbReference type="Gene3D" id="1.10.2080.10">
    <property type="entry name" value="Insect odorant-binding protein A10/Ejaculatory bulb-specific protein 3"/>
    <property type="match status" value="2"/>
</dbReference>
<keyword evidence="3" id="KW-1185">Reference proteome</keyword>
<dbReference type="InterPro" id="IPR005055">
    <property type="entry name" value="A10/PebIII"/>
</dbReference>
<dbReference type="Pfam" id="PF03392">
    <property type="entry name" value="OS-D"/>
    <property type="match status" value="2"/>
</dbReference>
<evidence type="ECO:0000256" key="1">
    <source>
        <dbReference type="SAM" id="SignalP"/>
    </source>
</evidence>
<feature type="chain" id="PRO_5040234011" evidence="1">
    <location>
        <begin position="19"/>
        <end position="204"/>
    </location>
</feature>
<proteinExistence type="predicted"/>
<dbReference type="SUPFAM" id="SSF100910">
    <property type="entry name" value="Chemosensory protein Csp2"/>
    <property type="match status" value="2"/>
</dbReference>
<protein>
    <submittedName>
        <fullName evidence="2">Uncharacterized protein</fullName>
    </submittedName>
</protein>
<evidence type="ECO:0000313" key="2">
    <source>
        <dbReference type="EMBL" id="CAH0391724.1"/>
    </source>
</evidence>
<gene>
    <name evidence="2" type="ORF">BEMITA_LOCUS10317</name>
</gene>
<accession>A0A9P0AH56</accession>
<feature type="signal peptide" evidence="1">
    <location>
        <begin position="1"/>
        <end position="18"/>
    </location>
</feature>
<organism evidence="2 3">
    <name type="scientific">Bemisia tabaci</name>
    <name type="common">Sweetpotato whitefly</name>
    <name type="synonym">Aleurodes tabaci</name>
    <dbReference type="NCBI Taxonomy" id="7038"/>
    <lineage>
        <taxon>Eukaryota</taxon>
        <taxon>Metazoa</taxon>
        <taxon>Ecdysozoa</taxon>
        <taxon>Arthropoda</taxon>
        <taxon>Hexapoda</taxon>
        <taxon>Insecta</taxon>
        <taxon>Pterygota</taxon>
        <taxon>Neoptera</taxon>
        <taxon>Paraneoptera</taxon>
        <taxon>Hemiptera</taxon>
        <taxon>Sternorrhyncha</taxon>
        <taxon>Aleyrodoidea</taxon>
        <taxon>Aleyrodidae</taxon>
        <taxon>Aleyrodinae</taxon>
        <taxon>Bemisia</taxon>
    </lineage>
</organism>